<dbReference type="EMBL" id="AP022610">
    <property type="protein sequence ID" value="BBZ26903.1"/>
    <property type="molecule type" value="Genomic_DNA"/>
</dbReference>
<gene>
    <name evidence="5" type="ORF">MMAD_11980</name>
</gene>
<evidence type="ECO:0000256" key="1">
    <source>
        <dbReference type="SAM" id="MobiDB-lite"/>
    </source>
</evidence>
<dbReference type="InterPro" id="IPR038507">
    <property type="entry name" value="YcnI-like_sf"/>
</dbReference>
<proteinExistence type="predicted"/>
<feature type="chain" id="PRO_5029895724" description="YncI copper-binding domain-containing protein" evidence="3">
    <location>
        <begin position="30"/>
        <end position="232"/>
    </location>
</feature>
<keyword evidence="2" id="KW-0812">Transmembrane</keyword>
<evidence type="ECO:0000259" key="4">
    <source>
        <dbReference type="Pfam" id="PF07987"/>
    </source>
</evidence>
<feature type="signal peptide" evidence="3">
    <location>
        <begin position="1"/>
        <end position="29"/>
    </location>
</feature>
<dbReference type="AlphaFoldDB" id="A0A7I7XDA3"/>
<protein>
    <recommendedName>
        <fullName evidence="4">YncI copper-binding domain-containing protein</fullName>
    </recommendedName>
</protein>
<keyword evidence="3" id="KW-0732">Signal</keyword>
<evidence type="ECO:0000256" key="3">
    <source>
        <dbReference type="SAM" id="SignalP"/>
    </source>
</evidence>
<evidence type="ECO:0000313" key="5">
    <source>
        <dbReference type="EMBL" id="BBZ26903.1"/>
    </source>
</evidence>
<dbReference type="CDD" id="cd08545">
    <property type="entry name" value="YcnI_like"/>
    <property type="match status" value="1"/>
</dbReference>
<name>A0A7I7XDA3_9MYCO</name>
<dbReference type="KEGG" id="mmag:MMAD_11980"/>
<accession>A0A7I7XDA3</accession>
<keyword evidence="2" id="KW-0472">Membrane</keyword>
<feature type="region of interest" description="Disordered" evidence="1">
    <location>
        <begin position="163"/>
        <end position="190"/>
    </location>
</feature>
<keyword evidence="2" id="KW-1133">Transmembrane helix</keyword>
<feature type="domain" description="YncI copper-binding" evidence="4">
    <location>
        <begin position="30"/>
        <end position="179"/>
    </location>
</feature>
<keyword evidence="6" id="KW-1185">Reference proteome</keyword>
<dbReference type="Pfam" id="PF07987">
    <property type="entry name" value="DUF1775"/>
    <property type="match status" value="1"/>
</dbReference>
<dbReference type="Gene3D" id="2.60.40.2230">
    <property type="entry name" value="Uncharacterised protein YcnI-like PF07987, DUF1775"/>
    <property type="match status" value="1"/>
</dbReference>
<dbReference type="Proteomes" id="UP000466517">
    <property type="component" value="Chromosome"/>
</dbReference>
<sequence>MTMKHVVRCTTVAVLAAAAAIGFAAPALAHVEVSGTDATQGGYGVATFRVPSESDTASTTELRVTLPDDTPILSASVQPMPGWTATVTKKKLATPQKDDDGNTVTDYVSVVDWKATTPQAAIPPNQFDEFNLSLGPLPKAASVSFPAQQFYSDGSVVNWNEKAAQGQPEPDHPAPMLTLTSDSDTATAPASAAPAAPAAASAPTWPGIVALVVAVVAVLLGLANLALLRRKS</sequence>
<organism evidence="5 6">
    <name type="scientific">Mycolicibacterium madagascariense</name>
    <dbReference type="NCBI Taxonomy" id="212765"/>
    <lineage>
        <taxon>Bacteria</taxon>
        <taxon>Bacillati</taxon>
        <taxon>Actinomycetota</taxon>
        <taxon>Actinomycetes</taxon>
        <taxon>Mycobacteriales</taxon>
        <taxon>Mycobacteriaceae</taxon>
        <taxon>Mycolicibacterium</taxon>
    </lineage>
</organism>
<dbReference type="InterPro" id="IPR012533">
    <property type="entry name" value="YcnI-copper_dom"/>
</dbReference>
<feature type="compositionally biased region" description="Low complexity" evidence="1">
    <location>
        <begin position="180"/>
        <end position="190"/>
    </location>
</feature>
<reference evidence="5 6" key="1">
    <citation type="journal article" date="2019" name="Emerg. Microbes Infect.">
        <title>Comprehensive subspecies identification of 175 nontuberculous mycobacteria species based on 7547 genomic profiles.</title>
        <authorList>
            <person name="Matsumoto Y."/>
            <person name="Kinjo T."/>
            <person name="Motooka D."/>
            <person name="Nabeya D."/>
            <person name="Jung N."/>
            <person name="Uechi K."/>
            <person name="Horii T."/>
            <person name="Iida T."/>
            <person name="Fujita J."/>
            <person name="Nakamura S."/>
        </authorList>
    </citation>
    <scope>NUCLEOTIDE SEQUENCE [LARGE SCALE GENOMIC DNA]</scope>
    <source>
        <strain evidence="5 6">JCM 13574</strain>
    </source>
</reference>
<evidence type="ECO:0000256" key="2">
    <source>
        <dbReference type="SAM" id="Phobius"/>
    </source>
</evidence>
<dbReference type="RefSeq" id="WP_246240356.1">
    <property type="nucleotide sequence ID" value="NZ_AP022610.1"/>
</dbReference>
<evidence type="ECO:0000313" key="6">
    <source>
        <dbReference type="Proteomes" id="UP000466517"/>
    </source>
</evidence>
<feature type="transmembrane region" description="Helical" evidence="2">
    <location>
        <begin position="205"/>
        <end position="228"/>
    </location>
</feature>